<proteinExistence type="predicted"/>
<organism evidence="1">
    <name type="scientific">marine sediment metagenome</name>
    <dbReference type="NCBI Taxonomy" id="412755"/>
    <lineage>
        <taxon>unclassified sequences</taxon>
        <taxon>metagenomes</taxon>
        <taxon>ecological metagenomes</taxon>
    </lineage>
</organism>
<reference evidence="1" key="1">
    <citation type="journal article" date="2015" name="Nature">
        <title>Complex archaea that bridge the gap between prokaryotes and eukaryotes.</title>
        <authorList>
            <person name="Spang A."/>
            <person name="Saw J.H."/>
            <person name="Jorgensen S.L."/>
            <person name="Zaremba-Niedzwiedzka K."/>
            <person name="Martijn J."/>
            <person name="Lind A.E."/>
            <person name="van Eijk R."/>
            <person name="Schleper C."/>
            <person name="Guy L."/>
            <person name="Ettema T.J."/>
        </authorList>
    </citation>
    <scope>NUCLEOTIDE SEQUENCE</scope>
</reference>
<dbReference type="EMBL" id="LAZR01055353">
    <property type="protein sequence ID" value="KKK76555.1"/>
    <property type="molecule type" value="Genomic_DNA"/>
</dbReference>
<sequence>MASIAEIQTGVDKMEASLLRTLRMRAKNPIETVGARILDLCGKDDVLDTLLVNNSSYDCKK</sequence>
<feature type="non-terminal residue" evidence="1">
    <location>
        <position position="61"/>
    </location>
</feature>
<accession>A0A0F8YS00</accession>
<dbReference type="AlphaFoldDB" id="A0A0F8YS00"/>
<gene>
    <name evidence="1" type="ORF">LCGC14_2862420</name>
</gene>
<comment type="caution">
    <text evidence="1">The sequence shown here is derived from an EMBL/GenBank/DDBJ whole genome shotgun (WGS) entry which is preliminary data.</text>
</comment>
<name>A0A0F8YS00_9ZZZZ</name>
<protein>
    <submittedName>
        <fullName evidence="1">Uncharacterized protein</fullName>
    </submittedName>
</protein>
<evidence type="ECO:0000313" key="1">
    <source>
        <dbReference type="EMBL" id="KKK76555.1"/>
    </source>
</evidence>